<dbReference type="Pfam" id="PF01381">
    <property type="entry name" value="HTH_3"/>
    <property type="match status" value="1"/>
</dbReference>
<sequence>MGFPERLKELRLKKGLTQKEVAEEFGIKQPNYQQWESGKRRPSSETLEKFANFFGVTMDYLAGNDEDLDNVELLFRMNSKGLTEEEREIFKKELIEFMEERKKAFGK</sequence>
<evidence type="ECO:0000259" key="2">
    <source>
        <dbReference type="PROSITE" id="PS50943"/>
    </source>
</evidence>
<dbReference type="EMBL" id="CABEHT010000001">
    <property type="protein sequence ID" value="VTS12606.1"/>
    <property type="molecule type" value="Genomic_DNA"/>
</dbReference>
<evidence type="ECO:0000313" key="4">
    <source>
        <dbReference type="Proteomes" id="UP000394068"/>
    </source>
</evidence>
<dbReference type="InterPro" id="IPR001387">
    <property type="entry name" value="Cro/C1-type_HTH"/>
</dbReference>
<gene>
    <name evidence="3" type="primary">immR_1</name>
    <name evidence="3" type="ORF">NCTC5386_00426</name>
</gene>
<proteinExistence type="predicted"/>
<dbReference type="SMART" id="SM00530">
    <property type="entry name" value="HTH_XRE"/>
    <property type="match status" value="1"/>
</dbReference>
<dbReference type="InterPro" id="IPR010982">
    <property type="entry name" value="Lambda_DNA-bd_dom_sf"/>
</dbReference>
<dbReference type="AlphaFoldDB" id="A0A4U9XI21"/>
<dbReference type="Proteomes" id="UP000394068">
    <property type="component" value="Unassembled WGS sequence"/>
</dbReference>
<dbReference type="NCBIfam" id="NF041951">
    <property type="entry name" value="phage_RstR"/>
    <property type="match status" value="1"/>
</dbReference>
<dbReference type="InterPro" id="IPR049639">
    <property type="entry name" value="RstR"/>
</dbReference>
<evidence type="ECO:0000256" key="1">
    <source>
        <dbReference type="ARBA" id="ARBA00023125"/>
    </source>
</evidence>
<dbReference type="SUPFAM" id="SSF47413">
    <property type="entry name" value="lambda repressor-like DNA-binding domains"/>
    <property type="match status" value="1"/>
</dbReference>
<dbReference type="RefSeq" id="WP_048674089.1">
    <property type="nucleotide sequence ID" value="NZ_CABEHT010000001.1"/>
</dbReference>
<feature type="domain" description="HTH cro/C1-type" evidence="2">
    <location>
        <begin position="7"/>
        <end position="61"/>
    </location>
</feature>
<dbReference type="GO" id="GO:0003677">
    <property type="term" value="F:DNA binding"/>
    <property type="evidence" value="ECO:0007669"/>
    <property type="project" value="UniProtKB-KW"/>
</dbReference>
<keyword evidence="1" id="KW-0238">DNA-binding</keyword>
<protein>
    <submittedName>
        <fullName evidence="3">Cro/CI family transcriptional regulator</fullName>
    </submittedName>
</protein>
<dbReference type="PANTHER" id="PTHR46558">
    <property type="entry name" value="TRACRIPTIONAL REGULATORY PROTEIN-RELATED-RELATED"/>
    <property type="match status" value="1"/>
</dbReference>
<evidence type="ECO:0000313" key="3">
    <source>
        <dbReference type="EMBL" id="VTS12606.1"/>
    </source>
</evidence>
<dbReference type="Gene3D" id="1.10.260.40">
    <property type="entry name" value="lambda repressor-like DNA-binding domains"/>
    <property type="match status" value="1"/>
</dbReference>
<accession>A0A4U9XI21</accession>
<organism evidence="3 4">
    <name type="scientific">Streptococcus pseudoporcinus</name>
    <dbReference type="NCBI Taxonomy" id="361101"/>
    <lineage>
        <taxon>Bacteria</taxon>
        <taxon>Bacillati</taxon>
        <taxon>Bacillota</taxon>
        <taxon>Bacilli</taxon>
        <taxon>Lactobacillales</taxon>
        <taxon>Streptococcaceae</taxon>
        <taxon>Streptococcus</taxon>
    </lineage>
</organism>
<dbReference type="CDD" id="cd00093">
    <property type="entry name" value="HTH_XRE"/>
    <property type="match status" value="1"/>
</dbReference>
<reference evidence="3 4" key="1">
    <citation type="submission" date="2019-05" db="EMBL/GenBank/DDBJ databases">
        <authorList>
            <consortium name="Pathogen Informatics"/>
        </authorList>
    </citation>
    <scope>NUCLEOTIDE SEQUENCE [LARGE SCALE GENOMIC DNA]</scope>
    <source>
        <strain evidence="3 4">NCTC5386</strain>
    </source>
</reference>
<dbReference type="PROSITE" id="PS50943">
    <property type="entry name" value="HTH_CROC1"/>
    <property type="match status" value="1"/>
</dbReference>
<name>A0A4U9XI21_9STRE</name>
<dbReference type="PANTHER" id="PTHR46558:SF11">
    <property type="entry name" value="HTH-TYPE TRANSCRIPTIONAL REGULATOR XRE"/>
    <property type="match status" value="1"/>
</dbReference>